<comment type="caution">
    <text evidence="1">The sequence shown here is derived from an EMBL/GenBank/DDBJ whole genome shotgun (WGS) entry which is preliminary data.</text>
</comment>
<accession>A0A402AKS8</accession>
<evidence type="ECO:0000313" key="2">
    <source>
        <dbReference type="Proteomes" id="UP000287188"/>
    </source>
</evidence>
<sequence length="158" mass="18217">MQSLWAARVKRRLQREGEDEERTEVLAAIEVAYIPDSTYYQWMQALRLLTTRLQYWQQYKKPAQDLFNPRASSQSLLQSALSSIDTTLPLLRENIQTIFGTILPEFHTIPRGDDATVAIHLLNLMQYIDLLLDHIETLLGTIQLVTSQYEAEPLAISQ</sequence>
<organism evidence="1 2">
    <name type="scientific">Dictyobacter kobayashii</name>
    <dbReference type="NCBI Taxonomy" id="2014872"/>
    <lineage>
        <taxon>Bacteria</taxon>
        <taxon>Bacillati</taxon>
        <taxon>Chloroflexota</taxon>
        <taxon>Ktedonobacteria</taxon>
        <taxon>Ktedonobacterales</taxon>
        <taxon>Dictyobacteraceae</taxon>
        <taxon>Dictyobacter</taxon>
    </lineage>
</organism>
<protein>
    <submittedName>
        <fullName evidence="1">Uncharacterized protein</fullName>
    </submittedName>
</protein>
<dbReference type="Proteomes" id="UP000287188">
    <property type="component" value="Unassembled WGS sequence"/>
</dbReference>
<dbReference type="AlphaFoldDB" id="A0A402AKS8"/>
<reference evidence="2" key="1">
    <citation type="submission" date="2018-12" db="EMBL/GenBank/DDBJ databases">
        <title>Tengunoibacter tsumagoiensis gen. nov., sp. nov., Dictyobacter kobayashii sp. nov., D. alpinus sp. nov., and D. joshuensis sp. nov. and description of Dictyobacteraceae fam. nov. within the order Ktedonobacterales isolated from Tengu-no-mugimeshi.</title>
        <authorList>
            <person name="Wang C.M."/>
            <person name="Zheng Y."/>
            <person name="Sakai Y."/>
            <person name="Toyoda A."/>
            <person name="Minakuchi Y."/>
            <person name="Abe K."/>
            <person name="Yokota A."/>
            <person name="Yabe S."/>
        </authorList>
    </citation>
    <scope>NUCLEOTIDE SEQUENCE [LARGE SCALE GENOMIC DNA]</scope>
    <source>
        <strain evidence="2">Uno11</strain>
    </source>
</reference>
<proteinExistence type="predicted"/>
<gene>
    <name evidence="1" type="ORF">KDK_35030</name>
</gene>
<name>A0A402AKS8_9CHLR</name>
<keyword evidence="2" id="KW-1185">Reference proteome</keyword>
<evidence type="ECO:0000313" key="1">
    <source>
        <dbReference type="EMBL" id="GCE19703.1"/>
    </source>
</evidence>
<dbReference type="EMBL" id="BIFS01000001">
    <property type="protein sequence ID" value="GCE19703.1"/>
    <property type="molecule type" value="Genomic_DNA"/>
</dbReference>